<organism evidence="2 3">
    <name type="scientific">Papaver atlanticum</name>
    <dbReference type="NCBI Taxonomy" id="357466"/>
    <lineage>
        <taxon>Eukaryota</taxon>
        <taxon>Viridiplantae</taxon>
        <taxon>Streptophyta</taxon>
        <taxon>Embryophyta</taxon>
        <taxon>Tracheophyta</taxon>
        <taxon>Spermatophyta</taxon>
        <taxon>Magnoliopsida</taxon>
        <taxon>Ranunculales</taxon>
        <taxon>Papaveraceae</taxon>
        <taxon>Papaveroideae</taxon>
        <taxon>Papaver</taxon>
    </lineage>
</organism>
<keyword evidence="3" id="KW-1185">Reference proteome</keyword>
<sequence>MEFIPKPRDGNHQASWEAFLGEDSEYSDMGTGENSNNAAGLLPNPVADPQAGMPNTVESSLSEPSKVLRYFPIETGIKRHMVDSIRSIWILTDEIRSVKSREAGRIGFCGFSSTTSPGINQLHTTHFWASLKVDSGIWPESESFNEEGLGHVPKRTAIGCW</sequence>
<comment type="caution">
    <text evidence="2">The sequence shown here is derived from an EMBL/GenBank/DDBJ whole genome shotgun (WGS) entry which is preliminary data.</text>
</comment>
<gene>
    <name evidence="2" type="ORF">MKW98_006078</name>
</gene>
<protein>
    <submittedName>
        <fullName evidence="2">Uncharacterized protein</fullName>
    </submittedName>
</protein>
<evidence type="ECO:0000313" key="2">
    <source>
        <dbReference type="EMBL" id="KAI3955718.1"/>
    </source>
</evidence>
<name>A0AAD4XX88_9MAGN</name>
<feature type="region of interest" description="Disordered" evidence="1">
    <location>
        <begin position="24"/>
        <end position="60"/>
    </location>
</feature>
<accession>A0AAD4XX88</accession>
<dbReference type="Proteomes" id="UP001202328">
    <property type="component" value="Unassembled WGS sequence"/>
</dbReference>
<dbReference type="EMBL" id="JAJJMB010001716">
    <property type="protein sequence ID" value="KAI3955718.1"/>
    <property type="molecule type" value="Genomic_DNA"/>
</dbReference>
<dbReference type="AlphaFoldDB" id="A0AAD4XX88"/>
<reference evidence="2" key="1">
    <citation type="submission" date="2022-04" db="EMBL/GenBank/DDBJ databases">
        <title>A functionally conserved STORR gene fusion in Papaver species that diverged 16.8 million years ago.</title>
        <authorList>
            <person name="Catania T."/>
        </authorList>
    </citation>
    <scope>NUCLEOTIDE SEQUENCE</scope>
    <source>
        <strain evidence="2">S-188037</strain>
    </source>
</reference>
<proteinExistence type="predicted"/>
<evidence type="ECO:0000313" key="3">
    <source>
        <dbReference type="Proteomes" id="UP001202328"/>
    </source>
</evidence>
<evidence type="ECO:0000256" key="1">
    <source>
        <dbReference type="SAM" id="MobiDB-lite"/>
    </source>
</evidence>